<feature type="transmembrane region" description="Helical" evidence="6">
    <location>
        <begin position="269"/>
        <end position="287"/>
    </location>
</feature>
<keyword evidence="2" id="KW-1003">Cell membrane</keyword>
<evidence type="ECO:0000313" key="10">
    <source>
        <dbReference type="Proteomes" id="UP000008975"/>
    </source>
</evidence>
<feature type="domain" description="ComEC/Rec2-related protein" evidence="8">
    <location>
        <begin position="218"/>
        <end position="479"/>
    </location>
</feature>
<evidence type="ECO:0000259" key="8">
    <source>
        <dbReference type="Pfam" id="PF03772"/>
    </source>
</evidence>
<dbReference type="InterPro" id="IPR036866">
    <property type="entry name" value="RibonucZ/Hydroxyglut_hydro"/>
</dbReference>
<dbReference type="AlphaFoldDB" id="E8NE80"/>
<dbReference type="STRING" id="979556.MTES_3370"/>
<evidence type="ECO:0000256" key="6">
    <source>
        <dbReference type="SAM" id="Phobius"/>
    </source>
</evidence>
<dbReference type="eggNOG" id="COG2333">
    <property type="taxonomic scope" value="Bacteria"/>
</dbReference>
<feature type="transmembrane region" description="Helical" evidence="6">
    <location>
        <begin position="432"/>
        <end position="450"/>
    </location>
</feature>
<evidence type="ECO:0000256" key="1">
    <source>
        <dbReference type="ARBA" id="ARBA00004651"/>
    </source>
</evidence>
<reference evidence="9 10" key="1">
    <citation type="journal article" date="2011" name="J. Bacteriol.">
        <title>Genome sequence of Microbacterium testaceum StLB037, an N-acylhomoserine lactone-degrading bacterium isolated from potato leaves.</title>
        <authorList>
            <person name="Morohoshi T."/>
            <person name="Wang W.-Z."/>
            <person name="Someya N."/>
            <person name="Ikeda T."/>
        </authorList>
    </citation>
    <scope>NUCLEOTIDE SEQUENCE [LARGE SCALE GENOMIC DNA]</scope>
    <source>
        <strain evidence="9 10">StLB037</strain>
    </source>
</reference>
<evidence type="ECO:0000256" key="4">
    <source>
        <dbReference type="ARBA" id="ARBA00022989"/>
    </source>
</evidence>
<dbReference type="InterPro" id="IPR004477">
    <property type="entry name" value="ComEC_N"/>
</dbReference>
<dbReference type="InterPro" id="IPR052159">
    <property type="entry name" value="Competence_DNA_uptake"/>
</dbReference>
<dbReference type="Pfam" id="PF03772">
    <property type="entry name" value="Competence"/>
    <property type="match status" value="1"/>
</dbReference>
<feature type="transmembrane region" description="Helical" evidence="6">
    <location>
        <begin position="462"/>
        <end position="480"/>
    </location>
</feature>
<feature type="domain" description="Metallo-beta-lactamase" evidence="7">
    <location>
        <begin position="527"/>
        <end position="592"/>
    </location>
</feature>
<comment type="subcellular location">
    <subcellularLocation>
        <location evidence="1">Cell membrane</location>
        <topology evidence="1">Multi-pass membrane protein</topology>
    </subcellularLocation>
</comment>
<accession>E8NE80</accession>
<organism evidence="9 10">
    <name type="scientific">Microbacterium testaceum (strain StLB037)</name>
    <dbReference type="NCBI Taxonomy" id="979556"/>
    <lineage>
        <taxon>Bacteria</taxon>
        <taxon>Bacillati</taxon>
        <taxon>Actinomycetota</taxon>
        <taxon>Actinomycetes</taxon>
        <taxon>Micrococcales</taxon>
        <taxon>Microbacteriaceae</taxon>
        <taxon>Microbacterium</taxon>
    </lineage>
</organism>
<evidence type="ECO:0000313" key="9">
    <source>
        <dbReference type="EMBL" id="BAJ76334.1"/>
    </source>
</evidence>
<dbReference type="Pfam" id="PF00753">
    <property type="entry name" value="Lactamase_B"/>
    <property type="match status" value="1"/>
</dbReference>
<dbReference type="eggNOG" id="COG0658">
    <property type="taxonomic scope" value="Bacteria"/>
</dbReference>
<dbReference type="Gene3D" id="3.60.15.10">
    <property type="entry name" value="Ribonuclease Z/Hydroxyacylglutathione hydrolase-like"/>
    <property type="match status" value="1"/>
</dbReference>
<dbReference type="InterPro" id="IPR001279">
    <property type="entry name" value="Metallo-B-lactamas"/>
</dbReference>
<evidence type="ECO:0000256" key="3">
    <source>
        <dbReference type="ARBA" id="ARBA00022692"/>
    </source>
</evidence>
<name>E8NE80_MICTS</name>
<feature type="transmembrane region" description="Helical" evidence="6">
    <location>
        <begin position="406"/>
        <end position="425"/>
    </location>
</feature>
<dbReference type="HOGENOM" id="CLU_010363_4_0_11"/>
<feature type="transmembrane region" description="Helical" evidence="6">
    <location>
        <begin position="242"/>
        <end position="263"/>
    </location>
</feature>
<feature type="transmembrane region" description="Helical" evidence="6">
    <location>
        <begin position="334"/>
        <end position="355"/>
    </location>
</feature>
<dbReference type="Proteomes" id="UP000008975">
    <property type="component" value="Chromosome"/>
</dbReference>
<dbReference type="OrthoDB" id="7177610at2"/>
<dbReference type="GO" id="GO:0005886">
    <property type="term" value="C:plasma membrane"/>
    <property type="evidence" value="ECO:0007669"/>
    <property type="project" value="UniProtKB-SubCell"/>
</dbReference>
<protein>
    <submittedName>
        <fullName evidence="9">Predicted membrane metal-binding protein</fullName>
    </submittedName>
</protein>
<dbReference type="PANTHER" id="PTHR30619:SF1">
    <property type="entry name" value="RECOMBINATION PROTEIN 2"/>
    <property type="match status" value="1"/>
</dbReference>
<proteinExistence type="predicted"/>
<dbReference type="RefSeq" id="WP_013586456.1">
    <property type="nucleotide sequence ID" value="NC_015125.1"/>
</dbReference>
<feature type="transmembrane region" description="Helical" evidence="6">
    <location>
        <begin position="367"/>
        <end position="386"/>
    </location>
</feature>
<keyword evidence="3 6" id="KW-0812">Transmembrane</keyword>
<keyword evidence="4 6" id="KW-1133">Transmembrane helix</keyword>
<gene>
    <name evidence="9" type="ordered locus">MTES_3370</name>
</gene>
<feature type="transmembrane region" description="Helical" evidence="6">
    <location>
        <begin position="487"/>
        <end position="508"/>
    </location>
</feature>
<evidence type="ECO:0000256" key="2">
    <source>
        <dbReference type="ARBA" id="ARBA00022475"/>
    </source>
</evidence>
<evidence type="ECO:0000256" key="5">
    <source>
        <dbReference type="ARBA" id="ARBA00023136"/>
    </source>
</evidence>
<dbReference type="EMBL" id="AP012052">
    <property type="protein sequence ID" value="BAJ76334.1"/>
    <property type="molecule type" value="Genomic_DNA"/>
</dbReference>
<keyword evidence="5 6" id="KW-0472">Membrane</keyword>
<evidence type="ECO:0000259" key="7">
    <source>
        <dbReference type="Pfam" id="PF00753"/>
    </source>
</evidence>
<dbReference type="SUPFAM" id="SSF56281">
    <property type="entry name" value="Metallo-hydrolase/oxidoreductase"/>
    <property type="match status" value="1"/>
</dbReference>
<dbReference type="KEGG" id="mts:MTES_3370"/>
<dbReference type="PANTHER" id="PTHR30619">
    <property type="entry name" value="DNA INTERNALIZATION/COMPETENCE PROTEIN COMEC/REC2"/>
    <property type="match status" value="1"/>
</dbReference>
<dbReference type="NCBIfam" id="TIGR00360">
    <property type="entry name" value="ComEC_N-term"/>
    <property type="match status" value="1"/>
</dbReference>
<feature type="transmembrane region" description="Helical" evidence="6">
    <location>
        <begin position="299"/>
        <end position="328"/>
    </location>
</feature>
<sequence length="765" mass="77041">MTALQRRALRPAAVALATWAAAGLTTSAPDVAGFSVVGAVAAVLCAVVFVRGRHPVFGIAAVALACAAAAGCSVAAAAPTRAQIAALQVEGGRQLAVDLTVVGHVSGSADGGAWFDAVASRVAAGTLTVTGAIPSRVGVDASSRAAVAASGLGSEIHLTGRAIPASPGERAILVLRAQEIIDAPPPEGIWAWFEALRDGLVASTRGLPQPGAGLVPGLAVGDTSSLDPATDAAMTASSLSHLTAVSGANCALVVGAAFVLLAAVGAPRWLRVVGASGVLTGFVALVTPEPSVVRAATMAAIALLAVVLGRPAAGVAVLSGAVTALMIADPWLSTSLGFALSAAATAALLVLARPLARGLERWMPRALALALAVPTAAQLACGPLIVLIDPHVPLLGITANLVADPAAAPATIAGVLACIAPFPWLRDGLSALAWIPAAWIAAVAHTTSGIGAQKLPWPDGAFGAALLTAVSAAIAVALIRPTRVRRVTALSTVIVAVTAGLIAGHTTLRTVAGPLTVPTTWDVAMCDVGQGDATLWRSGRAVALVDTGPEPERLTQCLQTFGVEHLDLVVLTHFDLDHIGGSAAVIGRATLVLHGPVDVPEDQRLLDRFAAAGAQLQQATTGTTGMVGETRWQALGPAPRDEPGNGASVALDVVGPDFPRTVLLGDLGADAQAALLRRVEVPRVDVVKVSHHGSADQDPELYRRLHPVVGLIGVGAQNRYGHPTVTLLSTLAALGVVVGRTDTDGDLAVSMSEGSLMLWRARPPG</sequence>
<feature type="transmembrane region" description="Helical" evidence="6">
    <location>
        <begin position="57"/>
        <end position="78"/>
    </location>
</feature>
<reference key="2">
    <citation type="submission" date="2011-02" db="EMBL/GenBank/DDBJ databases">
        <title>Genome sequence of Microbacterium testaceum StLB037.</title>
        <authorList>
            <person name="Morohoshi T."/>
            <person name="Wang W.Z."/>
            <person name="Someya N."/>
            <person name="Ikeda T."/>
        </authorList>
    </citation>
    <scope>NUCLEOTIDE SEQUENCE</scope>
    <source>
        <strain>StLB037</strain>
    </source>
</reference>